<dbReference type="SUPFAM" id="SSF52833">
    <property type="entry name" value="Thioredoxin-like"/>
    <property type="match status" value="1"/>
</dbReference>
<keyword evidence="1" id="KW-0732">Signal</keyword>
<accession>A0A0C1KTP6</accession>
<dbReference type="PROSITE" id="PS51352">
    <property type="entry name" value="THIOREDOXIN_2"/>
    <property type="match status" value="1"/>
</dbReference>
<keyword evidence="4" id="KW-1185">Reference proteome</keyword>
<proteinExistence type="predicted"/>
<dbReference type="Gene3D" id="3.40.30.10">
    <property type="entry name" value="Glutaredoxin"/>
    <property type="match status" value="1"/>
</dbReference>
<dbReference type="RefSeq" id="WP_039144546.1">
    <property type="nucleotide sequence ID" value="NZ_JSVC01000045.1"/>
</dbReference>
<organism evidence="3 4">
    <name type="scientific">Flavihumibacter solisilvae</name>
    <dbReference type="NCBI Taxonomy" id="1349421"/>
    <lineage>
        <taxon>Bacteria</taxon>
        <taxon>Pseudomonadati</taxon>
        <taxon>Bacteroidota</taxon>
        <taxon>Chitinophagia</taxon>
        <taxon>Chitinophagales</taxon>
        <taxon>Chitinophagaceae</taxon>
        <taxon>Flavihumibacter</taxon>
    </lineage>
</organism>
<dbReference type="PANTHER" id="PTHR15337:SF11">
    <property type="entry name" value="THIOREDOXIN DOMAIN-CONTAINING PROTEIN"/>
    <property type="match status" value="1"/>
</dbReference>
<comment type="caution">
    <text evidence="3">The sequence shown here is derived from an EMBL/GenBank/DDBJ whole genome shotgun (WGS) entry which is preliminary data.</text>
</comment>
<keyword evidence="3" id="KW-0413">Isomerase</keyword>
<dbReference type="EMBL" id="JSVC01000045">
    <property type="protein sequence ID" value="KIC90771.1"/>
    <property type="molecule type" value="Genomic_DNA"/>
</dbReference>
<dbReference type="GO" id="GO:0016853">
    <property type="term" value="F:isomerase activity"/>
    <property type="evidence" value="ECO:0007669"/>
    <property type="project" value="UniProtKB-KW"/>
</dbReference>
<protein>
    <submittedName>
        <fullName evidence="3">Thiol-disulfide isomerase</fullName>
    </submittedName>
</protein>
<dbReference type="InterPro" id="IPR013766">
    <property type="entry name" value="Thioredoxin_domain"/>
</dbReference>
<dbReference type="STRING" id="1349421.OI18_23085"/>
<sequence length="153" mass="17553">MKHFLFALLCTTGMSVTGWQTNFETAKKLAKEQDKLILLNFSGSDWCGPCIRMHREFFSNDQFTRMADSALIMLNADFPRDKKHQLSKEQKAHNEALADQYNPSGKFPFTLLLDAEGKVIRSWDGFPSMSPAGFSMEIKHLYESRNKQKNDPL</sequence>
<evidence type="ECO:0000313" key="4">
    <source>
        <dbReference type="Proteomes" id="UP000031408"/>
    </source>
</evidence>
<evidence type="ECO:0000313" key="3">
    <source>
        <dbReference type="EMBL" id="KIC90771.1"/>
    </source>
</evidence>
<dbReference type="Pfam" id="PF13899">
    <property type="entry name" value="Thioredoxin_7"/>
    <property type="match status" value="1"/>
</dbReference>
<reference evidence="3 4" key="1">
    <citation type="submission" date="2014-11" db="EMBL/GenBank/DDBJ databases">
        <title>Genome sequence of Flavihumibacter solisilvae 3-3.</title>
        <authorList>
            <person name="Zhou G."/>
            <person name="Li M."/>
            <person name="Wang G."/>
        </authorList>
    </citation>
    <scope>NUCLEOTIDE SEQUENCE [LARGE SCALE GENOMIC DNA]</scope>
    <source>
        <strain evidence="3 4">3-3</strain>
    </source>
</reference>
<dbReference type="PANTHER" id="PTHR15337">
    <property type="entry name" value="ANTERIOR GRADIENT PROTEIN-RELATED"/>
    <property type="match status" value="1"/>
</dbReference>
<dbReference type="AlphaFoldDB" id="A0A0C1KTP6"/>
<feature type="domain" description="Thioredoxin" evidence="2">
    <location>
        <begin position="1"/>
        <end position="143"/>
    </location>
</feature>
<evidence type="ECO:0000259" key="2">
    <source>
        <dbReference type="PROSITE" id="PS51352"/>
    </source>
</evidence>
<evidence type="ECO:0000256" key="1">
    <source>
        <dbReference type="ARBA" id="ARBA00022729"/>
    </source>
</evidence>
<gene>
    <name evidence="3" type="ORF">OI18_23085</name>
</gene>
<dbReference type="InterPro" id="IPR051099">
    <property type="entry name" value="AGR/TXD"/>
</dbReference>
<dbReference type="Proteomes" id="UP000031408">
    <property type="component" value="Unassembled WGS sequence"/>
</dbReference>
<name>A0A0C1KTP6_9BACT</name>
<dbReference type="InterPro" id="IPR036249">
    <property type="entry name" value="Thioredoxin-like_sf"/>
</dbReference>